<dbReference type="GeneID" id="37037150"/>
<protein>
    <submittedName>
        <fullName evidence="2">Uncharacterized protein</fullName>
    </submittedName>
</protein>
<evidence type="ECO:0000256" key="1">
    <source>
        <dbReference type="SAM" id="Coils"/>
    </source>
</evidence>
<dbReference type="Proteomes" id="UP000245783">
    <property type="component" value="Unassembled WGS sequence"/>
</dbReference>
<feature type="coiled-coil region" evidence="1">
    <location>
        <begin position="322"/>
        <end position="349"/>
    </location>
</feature>
<reference evidence="2 3" key="1">
    <citation type="journal article" date="2018" name="Mol. Biol. Evol.">
        <title>Broad Genomic Sampling Reveals a Smut Pathogenic Ancestry of the Fungal Clade Ustilaginomycotina.</title>
        <authorList>
            <person name="Kijpornyongpan T."/>
            <person name="Mondo S.J."/>
            <person name="Barry K."/>
            <person name="Sandor L."/>
            <person name="Lee J."/>
            <person name="Lipzen A."/>
            <person name="Pangilinan J."/>
            <person name="LaButti K."/>
            <person name="Hainaut M."/>
            <person name="Henrissat B."/>
            <person name="Grigoriev I.V."/>
            <person name="Spatafora J.W."/>
            <person name="Aime M.C."/>
        </authorList>
    </citation>
    <scope>NUCLEOTIDE SEQUENCE [LARGE SCALE GENOMIC DNA]</scope>
    <source>
        <strain evidence="2 3">MCA 4658</strain>
    </source>
</reference>
<sequence>MIDNALNVRIAAAKERGPSLGDNHHVLQADQISPTIKCAELKELNDKLELFAEDLLGTHQNVNWAIANLHKVTWAILGQLQFQRSCLGDAPARGLPETWLQWQGMKPCCNSTSTNLHLLSYFWQIHAKQSSSKPVRDASFAALQQEAAENLAAMMQGIQALANSHKEDFAKLEQRVVGLALADPNANQLTLHNVQQESAENLAAMMQGIQALADSHKEDHAKLKQPLADSHKEDHAKLEQRVFNLNKTVKAQTCESNQLEHKFDGLQEKMMDAVSSTVAEALRLHRLNVSNLEMQVSSLAATTAATIAAATTAATTAAAEQLSLAQLEISALHERLEKSERKAAKATAKRTVLAARIAQMEADKDQELATLRAKVDTVCAAVNTEVSAIGEAITDMDSRCSALEVASTSGKPTRSWILPIVCLLAVVGLCGVCAYTNAKEPTFSSWLKALDELPDYLEPTFSSWLKALDKLPDYLVRFWNGPTPLPTLGQLVKDAVLDIVGKTPSPTPAVTFSSLAHDMGSTAKATLTRLAQHTAPHLLAVCAFLGPLVEKTISRTSAQFAHCVEIISSLAKAFKQWIVRLAFILEL</sequence>
<gene>
    <name evidence="2" type="ORF">IE81DRAFT_331936</name>
</gene>
<keyword evidence="3" id="KW-1185">Reference proteome</keyword>
<evidence type="ECO:0000313" key="2">
    <source>
        <dbReference type="EMBL" id="PWN40006.1"/>
    </source>
</evidence>
<organism evidence="2 3">
    <name type="scientific">Ceraceosorus guamensis</name>
    <dbReference type="NCBI Taxonomy" id="1522189"/>
    <lineage>
        <taxon>Eukaryota</taxon>
        <taxon>Fungi</taxon>
        <taxon>Dikarya</taxon>
        <taxon>Basidiomycota</taxon>
        <taxon>Ustilaginomycotina</taxon>
        <taxon>Exobasidiomycetes</taxon>
        <taxon>Ceraceosorales</taxon>
        <taxon>Ceraceosoraceae</taxon>
        <taxon>Ceraceosorus</taxon>
    </lineage>
</organism>
<evidence type="ECO:0000313" key="3">
    <source>
        <dbReference type="Proteomes" id="UP000245783"/>
    </source>
</evidence>
<keyword evidence="1" id="KW-0175">Coiled coil</keyword>
<feature type="coiled-coil region" evidence="1">
    <location>
        <begin position="228"/>
        <end position="269"/>
    </location>
</feature>
<proteinExistence type="predicted"/>
<accession>A0A316VQY6</accession>
<dbReference type="EMBL" id="KZ819434">
    <property type="protein sequence ID" value="PWN40006.1"/>
    <property type="molecule type" value="Genomic_DNA"/>
</dbReference>
<dbReference type="InParanoid" id="A0A316VQY6"/>
<dbReference type="AlphaFoldDB" id="A0A316VQY6"/>
<name>A0A316VQY6_9BASI</name>
<dbReference type="RefSeq" id="XP_025367166.1">
    <property type="nucleotide sequence ID" value="XM_025515280.1"/>
</dbReference>